<dbReference type="OrthoDB" id="278280at2759"/>
<organism evidence="5 6">
    <name type="scientific">Dibothriocephalus latus</name>
    <name type="common">Fish tapeworm</name>
    <name type="synonym">Diphyllobothrium latum</name>
    <dbReference type="NCBI Taxonomy" id="60516"/>
    <lineage>
        <taxon>Eukaryota</taxon>
        <taxon>Metazoa</taxon>
        <taxon>Spiralia</taxon>
        <taxon>Lophotrochozoa</taxon>
        <taxon>Platyhelminthes</taxon>
        <taxon>Cestoda</taxon>
        <taxon>Eucestoda</taxon>
        <taxon>Diphyllobothriidea</taxon>
        <taxon>Diphyllobothriidae</taxon>
        <taxon>Dibothriocephalus</taxon>
    </lineage>
</organism>
<dbReference type="EMBL" id="UYRU01043880">
    <property type="protein sequence ID" value="VDK84272.1"/>
    <property type="molecule type" value="Genomic_DNA"/>
</dbReference>
<proteinExistence type="predicted"/>
<dbReference type="Proteomes" id="UP000281553">
    <property type="component" value="Unassembled WGS sequence"/>
</dbReference>
<dbReference type="InterPro" id="IPR032378">
    <property type="entry name" value="ZC3H15/TMA46_C"/>
</dbReference>
<dbReference type="GO" id="GO:0002181">
    <property type="term" value="P:cytoplasmic translation"/>
    <property type="evidence" value="ECO:0007669"/>
    <property type="project" value="TreeGrafter"/>
</dbReference>
<keyword evidence="3" id="KW-0862">Zinc</keyword>
<keyword evidence="1" id="KW-0479">Metal-binding</keyword>
<evidence type="ECO:0000259" key="4">
    <source>
        <dbReference type="Pfam" id="PF16543"/>
    </source>
</evidence>
<dbReference type="AlphaFoldDB" id="A0A3P6T887"/>
<dbReference type="GO" id="GO:0003729">
    <property type="term" value="F:mRNA binding"/>
    <property type="evidence" value="ECO:0007669"/>
    <property type="project" value="TreeGrafter"/>
</dbReference>
<evidence type="ECO:0000256" key="1">
    <source>
        <dbReference type="ARBA" id="ARBA00022723"/>
    </source>
</evidence>
<protein>
    <recommendedName>
        <fullName evidence="4">ZC3H15/TMA46 family C-terminal domain-containing protein</fullName>
    </recommendedName>
</protein>
<dbReference type="GO" id="GO:0005829">
    <property type="term" value="C:cytosol"/>
    <property type="evidence" value="ECO:0007669"/>
    <property type="project" value="TreeGrafter"/>
</dbReference>
<sequence>MIFRHRRRALGLNQTKVTLQTFLAWKKRKRQEKIAAGNAERAKKEANFTQGRLVGISGREMFEFNPDFVNEGEEIDGDVCDSRLREEEEEEVWLDVEVRDIDLSAFDEEHLLELGDLAIDEDLFNNEDLEGLEEELEGLEVEP</sequence>
<evidence type="ECO:0000313" key="6">
    <source>
        <dbReference type="Proteomes" id="UP000281553"/>
    </source>
</evidence>
<evidence type="ECO:0000256" key="2">
    <source>
        <dbReference type="ARBA" id="ARBA00022771"/>
    </source>
</evidence>
<reference evidence="5 6" key="1">
    <citation type="submission" date="2018-11" db="EMBL/GenBank/DDBJ databases">
        <authorList>
            <consortium name="Pathogen Informatics"/>
        </authorList>
    </citation>
    <scope>NUCLEOTIDE SEQUENCE [LARGE SCALE GENOMIC DNA]</scope>
</reference>
<dbReference type="PANTHER" id="PTHR12681:SF0">
    <property type="entry name" value="ZINC FINGER CCCH DOMAIN-CONTAINING PROTEIN 15"/>
    <property type="match status" value="1"/>
</dbReference>
<dbReference type="PANTHER" id="PTHR12681">
    <property type="entry name" value="ZINC FINGER-CONTAINING PROTEIN P48ZNF"/>
    <property type="match status" value="1"/>
</dbReference>
<evidence type="ECO:0000313" key="5">
    <source>
        <dbReference type="EMBL" id="VDK84272.1"/>
    </source>
</evidence>
<dbReference type="GO" id="GO:0008270">
    <property type="term" value="F:zinc ion binding"/>
    <property type="evidence" value="ECO:0007669"/>
    <property type="project" value="UniProtKB-KW"/>
</dbReference>
<keyword evidence="6" id="KW-1185">Reference proteome</keyword>
<keyword evidence="2" id="KW-0863">Zinc-finger</keyword>
<feature type="domain" description="ZC3H15/TMA46 family C-terminal" evidence="4">
    <location>
        <begin position="6"/>
        <end position="81"/>
    </location>
</feature>
<dbReference type="Pfam" id="PF16543">
    <property type="entry name" value="DFRP_C"/>
    <property type="match status" value="1"/>
</dbReference>
<name>A0A3P6T887_DIBLA</name>
<evidence type="ECO:0000256" key="3">
    <source>
        <dbReference type="ARBA" id="ARBA00022833"/>
    </source>
</evidence>
<dbReference type="Gene3D" id="6.20.400.10">
    <property type="match status" value="1"/>
</dbReference>
<accession>A0A3P6T887</accession>
<gene>
    <name evidence="5" type="ORF">DILT_LOCUS3570</name>
</gene>